<evidence type="ECO:0000256" key="1">
    <source>
        <dbReference type="SAM" id="Phobius"/>
    </source>
</evidence>
<proteinExistence type="predicted"/>
<keyword evidence="3" id="KW-1185">Reference proteome</keyword>
<keyword evidence="1" id="KW-0812">Transmembrane</keyword>
<reference evidence="2 3" key="1">
    <citation type="journal article" date="2017" name="Mycologia">
        <title>Bifiguratus adelaidae, gen. et sp. nov., a new member of Mucoromycotina in endophytic and soil-dwelling habitats.</title>
        <authorList>
            <person name="Torres-Cruz T.J."/>
            <person name="Billingsley Tobias T.L."/>
            <person name="Almatruk M."/>
            <person name="Hesse C."/>
            <person name="Kuske C.R."/>
            <person name="Desiro A."/>
            <person name="Benucci G.M."/>
            <person name="Bonito G."/>
            <person name="Stajich J.E."/>
            <person name="Dunlap C."/>
            <person name="Arnold A.E."/>
            <person name="Porras-Alfaro A."/>
        </authorList>
    </citation>
    <scope>NUCLEOTIDE SEQUENCE [LARGE SCALE GENOMIC DNA]</scope>
    <source>
        <strain evidence="2 3">AZ0501</strain>
    </source>
</reference>
<dbReference type="AlphaFoldDB" id="A0A261XVD1"/>
<keyword evidence="1" id="KW-0472">Membrane</keyword>
<comment type="caution">
    <text evidence="2">The sequence shown here is derived from an EMBL/GenBank/DDBJ whole genome shotgun (WGS) entry which is preliminary data.</text>
</comment>
<sequence>MAILRCPRDYLPMVITQISAALRHSLASPPLTMGFVLAQPLRSRLQLKAYIPFIVVHILLCFVIHILFEHEPPMTKREILRQARRILAENLQSMQGIENGKGQQDELWFTNGLGADLRGLMAKIQFGTWSQDIDEEYYEAAAQSLHTDQAYIINNDGPVLKAATRQLLLQAQIQDLTFHMFNVSKDRVMGTATEIPLTMLGNYEPIDIAKWYSHMSHWKHMMENELETMTIIQNNVKLKNDIAKRVAKALEYVPEGWDIIHLGHCSSLEQEYPAVHSEFPDLHPAHSPQCLAG</sequence>
<evidence type="ECO:0000313" key="3">
    <source>
        <dbReference type="Proteomes" id="UP000242875"/>
    </source>
</evidence>
<evidence type="ECO:0000313" key="2">
    <source>
        <dbReference type="EMBL" id="OZJ02310.1"/>
    </source>
</evidence>
<gene>
    <name evidence="2" type="ORF">BZG36_04457</name>
</gene>
<keyword evidence="1" id="KW-1133">Transmembrane helix</keyword>
<dbReference type="EMBL" id="MVBO01000164">
    <property type="protein sequence ID" value="OZJ02310.1"/>
    <property type="molecule type" value="Genomic_DNA"/>
</dbReference>
<name>A0A261XVD1_9FUNG</name>
<feature type="transmembrane region" description="Helical" evidence="1">
    <location>
        <begin position="49"/>
        <end position="68"/>
    </location>
</feature>
<organism evidence="2 3">
    <name type="scientific">Bifiguratus adelaidae</name>
    <dbReference type="NCBI Taxonomy" id="1938954"/>
    <lineage>
        <taxon>Eukaryota</taxon>
        <taxon>Fungi</taxon>
        <taxon>Fungi incertae sedis</taxon>
        <taxon>Mucoromycota</taxon>
        <taxon>Mucoromycotina</taxon>
        <taxon>Endogonomycetes</taxon>
        <taxon>Endogonales</taxon>
        <taxon>Endogonales incertae sedis</taxon>
        <taxon>Bifiguratus</taxon>
    </lineage>
</organism>
<accession>A0A261XVD1</accession>
<dbReference type="Proteomes" id="UP000242875">
    <property type="component" value="Unassembled WGS sequence"/>
</dbReference>
<protein>
    <submittedName>
        <fullName evidence="2">Uncharacterized protein</fullName>
    </submittedName>
</protein>
<dbReference type="OrthoDB" id="47375at2759"/>